<gene>
    <name evidence="1" type="ORF">GGR05_004270</name>
</gene>
<dbReference type="EMBL" id="JACIDO010000017">
    <property type="protein sequence ID" value="MBB3938100.1"/>
    <property type="molecule type" value="Genomic_DNA"/>
</dbReference>
<comment type="caution">
    <text evidence="1">The sequence shown here is derived from an EMBL/GenBank/DDBJ whole genome shotgun (WGS) entry which is preliminary data.</text>
</comment>
<name>A0A7W6FWN2_9HYPH</name>
<organism evidence="1 2">
    <name type="scientific">Aureimonas phyllosphaerae</name>
    <dbReference type="NCBI Taxonomy" id="1166078"/>
    <lineage>
        <taxon>Bacteria</taxon>
        <taxon>Pseudomonadati</taxon>
        <taxon>Pseudomonadota</taxon>
        <taxon>Alphaproteobacteria</taxon>
        <taxon>Hyphomicrobiales</taxon>
        <taxon>Aurantimonadaceae</taxon>
        <taxon>Aureimonas</taxon>
    </lineage>
</organism>
<protein>
    <recommendedName>
        <fullName evidence="3">HIRAN domain-containing protein</fullName>
    </recommendedName>
</protein>
<proteinExistence type="predicted"/>
<keyword evidence="2" id="KW-1185">Reference proteome</keyword>
<evidence type="ECO:0000313" key="1">
    <source>
        <dbReference type="EMBL" id="MBB3938100.1"/>
    </source>
</evidence>
<evidence type="ECO:0008006" key="3">
    <source>
        <dbReference type="Google" id="ProtNLM"/>
    </source>
</evidence>
<dbReference type="AlphaFoldDB" id="A0A7W6FWN2"/>
<reference evidence="1 2" key="1">
    <citation type="submission" date="2020-08" db="EMBL/GenBank/DDBJ databases">
        <title>Genomic Encyclopedia of Type Strains, Phase IV (KMG-IV): sequencing the most valuable type-strain genomes for metagenomic binning, comparative biology and taxonomic classification.</title>
        <authorList>
            <person name="Goeker M."/>
        </authorList>
    </citation>
    <scope>NUCLEOTIDE SEQUENCE [LARGE SCALE GENOMIC DNA]</scope>
    <source>
        <strain evidence="1 2">DSM 25024</strain>
    </source>
</reference>
<accession>A0A7W6FWN2</accession>
<dbReference type="RefSeq" id="WP_090966387.1">
    <property type="nucleotide sequence ID" value="NZ_FOOA01000028.1"/>
</dbReference>
<dbReference type="Proteomes" id="UP000531216">
    <property type="component" value="Unassembled WGS sequence"/>
</dbReference>
<evidence type="ECO:0000313" key="2">
    <source>
        <dbReference type="Proteomes" id="UP000531216"/>
    </source>
</evidence>
<sequence>MLSPSSYIDSANLPEGFSTEDAIRRLPPGTPAAAEADAMRNGTPWRLFIPNGRYSRTIPAGEPLILETITEPTMTVARARKVQILDATGRLIGYVADPPRRSLLGHAIDQGIHAAAYFLDPPADEEWTRAAIVVGPALLGPRT</sequence>